<dbReference type="HOGENOM" id="CLU_457216_0_0_1"/>
<dbReference type="GO" id="GO:0004725">
    <property type="term" value="F:protein tyrosine phosphatase activity"/>
    <property type="evidence" value="ECO:0007669"/>
    <property type="project" value="UniProtKB-UniRule"/>
</dbReference>
<dbReference type="GO" id="GO:0051301">
    <property type="term" value="P:cell division"/>
    <property type="evidence" value="ECO:0007669"/>
    <property type="project" value="UniProtKB-UniRule"/>
</dbReference>
<evidence type="ECO:0000256" key="6">
    <source>
        <dbReference type="ARBA" id="ARBA00022912"/>
    </source>
</evidence>
<dbReference type="Proteomes" id="UP000005666">
    <property type="component" value="Chromosome 3"/>
</dbReference>
<dbReference type="EC" id="3.1.3.48" evidence="2 10"/>
<dbReference type="GO" id="GO:0000086">
    <property type="term" value="P:G2/M transition of mitotic cell cycle"/>
    <property type="evidence" value="ECO:0007669"/>
    <property type="project" value="TreeGrafter"/>
</dbReference>
<keyword evidence="7 10" id="KW-0131">Cell cycle</keyword>
<dbReference type="GO" id="GO:0110032">
    <property type="term" value="P:positive regulation of G2/MI transition of meiotic cell cycle"/>
    <property type="evidence" value="ECO:0007669"/>
    <property type="project" value="TreeGrafter"/>
</dbReference>
<keyword evidence="14" id="KW-1185">Reference proteome</keyword>
<dbReference type="Pfam" id="PF00581">
    <property type="entry name" value="Rhodanese"/>
    <property type="match status" value="1"/>
</dbReference>
<protein>
    <recommendedName>
        <fullName evidence="9 10">M-phase inducer phosphatase</fullName>
        <ecNumber evidence="2 10">3.1.3.48</ecNumber>
    </recommendedName>
</protein>
<comment type="similarity">
    <text evidence="1 10">Belongs to the MPI phosphatase family.</text>
</comment>
<keyword evidence="5 10" id="KW-0378">Hydrolase</keyword>
<proteinExistence type="inferred from homology"/>
<dbReference type="RefSeq" id="XP_003684846.1">
    <property type="nucleotide sequence ID" value="XM_003684798.1"/>
</dbReference>
<accession>G8BRN6</accession>
<evidence type="ECO:0000256" key="2">
    <source>
        <dbReference type="ARBA" id="ARBA00013064"/>
    </source>
</evidence>
<feature type="compositionally biased region" description="Basic residues" evidence="11">
    <location>
        <begin position="214"/>
        <end position="223"/>
    </location>
</feature>
<dbReference type="PRINTS" id="PR00716">
    <property type="entry name" value="MPIPHPHTASE"/>
</dbReference>
<dbReference type="GO" id="GO:0005737">
    <property type="term" value="C:cytoplasm"/>
    <property type="evidence" value="ECO:0007669"/>
    <property type="project" value="TreeGrafter"/>
</dbReference>
<dbReference type="CDD" id="cd01530">
    <property type="entry name" value="Cdc25"/>
    <property type="match status" value="1"/>
</dbReference>
<feature type="domain" description="Rhodanese" evidence="12">
    <location>
        <begin position="312"/>
        <end position="422"/>
    </location>
</feature>
<dbReference type="PROSITE" id="PS50206">
    <property type="entry name" value="RHODANESE_3"/>
    <property type="match status" value="1"/>
</dbReference>
<dbReference type="InterPro" id="IPR036873">
    <property type="entry name" value="Rhodanese-like_dom_sf"/>
</dbReference>
<dbReference type="KEGG" id="tpf:TPHA_0C02590"/>
<dbReference type="InterPro" id="IPR001763">
    <property type="entry name" value="Rhodanese-like_dom"/>
</dbReference>
<dbReference type="EMBL" id="HE612858">
    <property type="protein sequence ID" value="CCE62412.1"/>
    <property type="molecule type" value="Genomic_DNA"/>
</dbReference>
<dbReference type="SUPFAM" id="SSF52821">
    <property type="entry name" value="Rhodanese/Cell cycle control phosphatase"/>
    <property type="match status" value="1"/>
</dbReference>
<evidence type="ECO:0000256" key="7">
    <source>
        <dbReference type="ARBA" id="ARBA00023306"/>
    </source>
</evidence>
<evidence type="ECO:0000313" key="14">
    <source>
        <dbReference type="Proteomes" id="UP000005666"/>
    </source>
</evidence>
<dbReference type="AlphaFoldDB" id="G8BRN6"/>
<comment type="catalytic activity">
    <reaction evidence="8 10">
        <text>O-phospho-L-tyrosyl-[protein] + H2O = L-tyrosyl-[protein] + phosphate</text>
        <dbReference type="Rhea" id="RHEA:10684"/>
        <dbReference type="Rhea" id="RHEA-COMP:10136"/>
        <dbReference type="Rhea" id="RHEA-COMP:20101"/>
        <dbReference type="ChEBI" id="CHEBI:15377"/>
        <dbReference type="ChEBI" id="CHEBI:43474"/>
        <dbReference type="ChEBI" id="CHEBI:46858"/>
        <dbReference type="ChEBI" id="CHEBI:61978"/>
        <dbReference type="EC" id="3.1.3.48"/>
    </reaction>
</comment>
<evidence type="ECO:0000256" key="3">
    <source>
        <dbReference type="ARBA" id="ARBA00022618"/>
    </source>
</evidence>
<dbReference type="Gene3D" id="3.40.250.10">
    <property type="entry name" value="Rhodanese-like domain"/>
    <property type="match status" value="1"/>
</dbReference>
<reference evidence="13 14" key="1">
    <citation type="journal article" date="2011" name="Proc. Natl. Acad. Sci. U.S.A.">
        <title>Evolutionary erosion of yeast sex chromosomes by mating-type switching accidents.</title>
        <authorList>
            <person name="Gordon J.L."/>
            <person name="Armisen D."/>
            <person name="Proux-Wera E."/>
            <person name="Oheigeartaigh S.S."/>
            <person name="Byrne K.P."/>
            <person name="Wolfe K.H."/>
        </authorList>
    </citation>
    <scope>NUCLEOTIDE SEQUENCE [LARGE SCALE GENOMIC DNA]</scope>
    <source>
        <strain evidence="14">ATCC 24235 / CBS 4417 / NBRC 1672 / NRRL Y-8282 / UCD 70-5</strain>
    </source>
</reference>
<evidence type="ECO:0000256" key="11">
    <source>
        <dbReference type="SAM" id="MobiDB-lite"/>
    </source>
</evidence>
<dbReference type="STRING" id="1071381.G8BRN6"/>
<evidence type="ECO:0000256" key="9">
    <source>
        <dbReference type="ARBA" id="ARBA00067190"/>
    </source>
</evidence>
<feature type="region of interest" description="Disordered" evidence="11">
    <location>
        <begin position="1"/>
        <end position="20"/>
    </location>
</feature>
<sequence length="597" mass="68211">MGLQFMNTKDSTDLDPNTSKRLSFTSPFHEGTKIFKNIHSLLKSSSKKDSQSPLQEKDAKDKMYIDDDSISDELLIASPSRNKSKSKLNYKTVDRLPLHDISDSVINTLANMDRSQRYDDEQSLDKHILNLKIDNPLNAPLLSSFNSLGSNTNTVNRNNSANHDSYFDSDDLIVNNITISLPNKQDNRILKTRSNSLRRIQSTSSHKDTENHCRSKYPARKRNNSMAIEVKNLYGKVTLNNTQKRDRISNNKVEYETTNITAEGPSSLFDSVLSESNILFYHNNDKNTKDNFPRISPSTLNEIIDNKIYEPHYQSYIIIDTRFSYEFFGGHVKNALNISTKDDIEWELLNESRIKSNANQKPILVIFHCEFSCFRSPILASHLRNCDRILNFESYPSLLYPDIVILDGGYKSFFDKYSLQCFPCNYISMDSQENVVNRGQELHKFRSESRKVVSRSNSLYRLSSISRSNSALRNSTSHNNNRAEFSKSNLFIAKTEDCSVNPFQVNFKPPPPRSIFTKGSSYSSKESIYNSSPTSRSSFYSILDSANDLSVFNQNKPEDTEDNFFAEEMPISSGTNEASLTLHEADERDLTVCLEEQ</sequence>
<keyword evidence="3 10" id="KW-0132">Cell division</keyword>
<evidence type="ECO:0000259" key="12">
    <source>
        <dbReference type="PROSITE" id="PS50206"/>
    </source>
</evidence>
<name>G8BRN6_TETPH</name>
<organism evidence="13 14">
    <name type="scientific">Tetrapisispora phaffii (strain ATCC 24235 / CBS 4417 / NBRC 1672 / NRRL Y-8282 / UCD 70-5)</name>
    <name type="common">Yeast</name>
    <name type="synonym">Fabospora phaffii</name>
    <dbReference type="NCBI Taxonomy" id="1071381"/>
    <lineage>
        <taxon>Eukaryota</taxon>
        <taxon>Fungi</taxon>
        <taxon>Dikarya</taxon>
        <taxon>Ascomycota</taxon>
        <taxon>Saccharomycotina</taxon>
        <taxon>Saccharomycetes</taxon>
        <taxon>Saccharomycetales</taxon>
        <taxon>Saccharomycetaceae</taxon>
        <taxon>Tetrapisispora</taxon>
    </lineage>
</organism>
<gene>
    <name evidence="13" type="primary">TPHA0C02590</name>
    <name evidence="13" type="ordered locus">TPHA_0C02590</name>
</gene>
<evidence type="ECO:0000256" key="4">
    <source>
        <dbReference type="ARBA" id="ARBA00022776"/>
    </source>
</evidence>
<evidence type="ECO:0000256" key="10">
    <source>
        <dbReference type="RuleBase" id="RU368028"/>
    </source>
</evidence>
<evidence type="ECO:0000256" key="1">
    <source>
        <dbReference type="ARBA" id="ARBA00011065"/>
    </source>
</evidence>
<dbReference type="OrthoDB" id="26523at2759"/>
<dbReference type="PANTHER" id="PTHR10828:SF17">
    <property type="entry name" value="PROTEIN-TYROSINE-PHOSPHATASE"/>
    <property type="match status" value="1"/>
</dbReference>
<evidence type="ECO:0000313" key="13">
    <source>
        <dbReference type="EMBL" id="CCE62412.1"/>
    </source>
</evidence>
<feature type="region of interest" description="Disordered" evidence="11">
    <location>
        <begin position="192"/>
        <end position="224"/>
    </location>
</feature>
<comment type="function">
    <text evidence="10">Tyrosine protein phosphatase which functions as a dosage-dependent inducer of mitotic progression.</text>
</comment>
<feature type="compositionally biased region" description="Polar residues" evidence="11">
    <location>
        <begin position="192"/>
        <end position="204"/>
    </location>
</feature>
<evidence type="ECO:0000256" key="8">
    <source>
        <dbReference type="ARBA" id="ARBA00051722"/>
    </source>
</evidence>
<dbReference type="GO" id="GO:0005634">
    <property type="term" value="C:nucleus"/>
    <property type="evidence" value="ECO:0007669"/>
    <property type="project" value="TreeGrafter"/>
</dbReference>
<keyword evidence="4 10" id="KW-0498">Mitosis</keyword>
<dbReference type="FunFam" id="3.40.250.10:FF:000021">
    <property type="entry name" value="M-phase inducer phosphatase cdc-25.2"/>
    <property type="match status" value="1"/>
</dbReference>
<dbReference type="SMART" id="SM00450">
    <property type="entry name" value="RHOD"/>
    <property type="match status" value="1"/>
</dbReference>
<keyword evidence="6 10" id="KW-0904">Protein phosphatase</keyword>
<dbReference type="GO" id="GO:0010971">
    <property type="term" value="P:positive regulation of G2/M transition of mitotic cell cycle"/>
    <property type="evidence" value="ECO:0007669"/>
    <property type="project" value="TreeGrafter"/>
</dbReference>
<dbReference type="InterPro" id="IPR000751">
    <property type="entry name" value="MPI_Phosphatase"/>
</dbReference>
<dbReference type="eggNOG" id="KOG3772">
    <property type="taxonomic scope" value="Eukaryota"/>
</dbReference>
<dbReference type="PANTHER" id="PTHR10828">
    <property type="entry name" value="M-PHASE INDUCER PHOSPHATASE DUAL SPECIFICITY PHOSPHATASE CDC25"/>
    <property type="match status" value="1"/>
</dbReference>
<evidence type="ECO:0000256" key="5">
    <source>
        <dbReference type="ARBA" id="ARBA00022801"/>
    </source>
</evidence>
<dbReference type="GeneID" id="11533668"/>